<protein>
    <recommendedName>
        <fullName evidence="5">Heat-inducible transcription repressor HrcA</fullName>
    </recommendedName>
</protein>
<dbReference type="InterPro" id="IPR023120">
    <property type="entry name" value="WHTH_transcript_rep_HrcA_IDD"/>
</dbReference>
<dbReference type="Gene3D" id="3.30.390.60">
    <property type="entry name" value="Heat-inducible transcription repressor hrca homolog, domain 3"/>
    <property type="match status" value="1"/>
</dbReference>
<dbReference type="NCBIfam" id="TIGR00331">
    <property type="entry name" value="hrcA"/>
    <property type="match status" value="1"/>
</dbReference>
<comment type="caution">
    <text evidence="7">The sequence shown here is derived from an EMBL/GenBank/DDBJ whole genome shotgun (WGS) entry which is preliminary data.</text>
</comment>
<dbReference type="PANTHER" id="PTHR34824:SF1">
    <property type="entry name" value="HEAT-INDUCIBLE TRANSCRIPTION REPRESSOR HRCA"/>
    <property type="match status" value="1"/>
</dbReference>
<dbReference type="InterPro" id="IPR036390">
    <property type="entry name" value="WH_DNA-bd_sf"/>
</dbReference>
<dbReference type="InterPro" id="IPR029016">
    <property type="entry name" value="GAF-like_dom_sf"/>
</dbReference>
<evidence type="ECO:0000256" key="2">
    <source>
        <dbReference type="ARBA" id="ARBA00023015"/>
    </source>
</evidence>
<dbReference type="InterPro" id="IPR021153">
    <property type="entry name" value="HrcA_C"/>
</dbReference>
<dbReference type="Gene3D" id="1.10.10.10">
    <property type="entry name" value="Winged helix-like DNA-binding domain superfamily/Winged helix DNA-binding domain"/>
    <property type="match status" value="1"/>
</dbReference>
<evidence type="ECO:0000256" key="3">
    <source>
        <dbReference type="ARBA" id="ARBA00023016"/>
    </source>
</evidence>
<keyword evidence="1 5" id="KW-0678">Repressor</keyword>
<dbReference type="PIRSF" id="PIRSF005485">
    <property type="entry name" value="HrcA"/>
    <property type="match status" value="1"/>
</dbReference>
<dbReference type="Proteomes" id="UP000470082">
    <property type="component" value="Unassembled WGS sequence"/>
</dbReference>
<keyword evidence="8" id="KW-1185">Reference proteome</keyword>
<accession>A0A7X2N1R0</accession>
<dbReference type="Gene3D" id="3.30.450.40">
    <property type="match status" value="1"/>
</dbReference>
<dbReference type="InterPro" id="IPR036388">
    <property type="entry name" value="WH-like_DNA-bd_sf"/>
</dbReference>
<organism evidence="7 8">
    <name type="scientific">Floccifex porci</name>
    <dbReference type="NCBI Taxonomy" id="2606629"/>
    <lineage>
        <taxon>Bacteria</taxon>
        <taxon>Bacillati</taxon>
        <taxon>Bacillota</taxon>
        <taxon>Erysipelotrichia</taxon>
        <taxon>Erysipelotrichales</taxon>
        <taxon>Erysipelotrichaceae</taxon>
        <taxon>Floccifex</taxon>
    </lineage>
</organism>
<dbReference type="PANTHER" id="PTHR34824">
    <property type="entry name" value="HEAT-INDUCIBLE TRANSCRIPTION REPRESSOR HRCA"/>
    <property type="match status" value="1"/>
</dbReference>
<proteinExistence type="inferred from homology"/>
<dbReference type="GO" id="GO:0045892">
    <property type="term" value="P:negative regulation of DNA-templated transcription"/>
    <property type="evidence" value="ECO:0007669"/>
    <property type="project" value="UniProtKB-UniRule"/>
</dbReference>
<dbReference type="Pfam" id="PF01628">
    <property type="entry name" value="HrcA"/>
    <property type="match status" value="1"/>
</dbReference>
<evidence type="ECO:0000256" key="5">
    <source>
        <dbReference type="HAMAP-Rule" id="MF_00081"/>
    </source>
</evidence>
<evidence type="ECO:0000256" key="4">
    <source>
        <dbReference type="ARBA" id="ARBA00023163"/>
    </source>
</evidence>
<evidence type="ECO:0000256" key="1">
    <source>
        <dbReference type="ARBA" id="ARBA00022491"/>
    </source>
</evidence>
<evidence type="ECO:0000313" key="7">
    <source>
        <dbReference type="EMBL" id="MSS00841.1"/>
    </source>
</evidence>
<dbReference type="SUPFAM" id="SSF46785">
    <property type="entry name" value="Winged helix' DNA-binding domain"/>
    <property type="match status" value="1"/>
</dbReference>
<comment type="similarity">
    <text evidence="5">Belongs to the HrcA family.</text>
</comment>
<reference evidence="7 8" key="1">
    <citation type="submission" date="2019-08" db="EMBL/GenBank/DDBJ databases">
        <title>In-depth cultivation of the pig gut microbiome towards novel bacterial diversity and tailored functional studies.</title>
        <authorList>
            <person name="Wylensek D."/>
            <person name="Hitch T.C.A."/>
            <person name="Clavel T."/>
        </authorList>
    </citation>
    <scope>NUCLEOTIDE SEQUENCE [LARGE SCALE GENOMIC DNA]</scope>
    <source>
        <strain evidence="7 8">LKV-178-WT-2G</strain>
    </source>
</reference>
<dbReference type="SUPFAM" id="SSF55781">
    <property type="entry name" value="GAF domain-like"/>
    <property type="match status" value="1"/>
</dbReference>
<comment type="function">
    <text evidence="5">Negative regulator of class I heat shock genes (grpE-dnaK-dnaJ and groELS operons). Prevents heat-shock induction of these operons.</text>
</comment>
<dbReference type="AlphaFoldDB" id="A0A7X2N1R0"/>
<sequence length="346" mass="39189">MGLTNRQNVIFKTIVEEFTRTAEPIGSKTLMNLLDFPVSSATIRNEMAALEKVGLLEKTHTSSGRIPSSKGYRYYVENLLETNLDVPMQQTLKTYFTQRHYSIDDVVSKSCDILSEMTNLTSIALGPDCEDQCLQHVQLVPVNEKSAVAIIVTNKGHTENKFFQFKEEVSTDDLKKCTDLLNDKLVGTPICQVVDRMNDIHPIMAATLVRHEVLFEAFVTAFMKFAQDRIKVSGRGNMLFQPEFSDLNRLKELMNVLENGHMIKEWTNKESNVSVRIGNRKELTQIGDCSIISAKFHYSDSEEGQLMVVGPNRMQYSKVVGLMDYMTNVIEDIFYDDKNKGGGNDE</sequence>
<dbReference type="RefSeq" id="WP_154459313.1">
    <property type="nucleotide sequence ID" value="NZ_JAQYTQ010000021.1"/>
</dbReference>
<keyword evidence="2 5" id="KW-0805">Transcription regulation</keyword>
<name>A0A7X2N1R0_9FIRM</name>
<gene>
    <name evidence="5 7" type="primary">hrcA</name>
    <name evidence="7" type="ORF">FYJ50_01680</name>
</gene>
<keyword evidence="4 5" id="KW-0804">Transcription</keyword>
<evidence type="ECO:0000259" key="6">
    <source>
        <dbReference type="Pfam" id="PF01628"/>
    </source>
</evidence>
<feature type="domain" description="Heat-inducible transcription repressor HrcA C-terminal" evidence="6">
    <location>
        <begin position="104"/>
        <end position="320"/>
    </location>
</feature>
<evidence type="ECO:0000313" key="8">
    <source>
        <dbReference type="Proteomes" id="UP000470082"/>
    </source>
</evidence>
<dbReference type="InterPro" id="IPR002571">
    <property type="entry name" value="HrcA"/>
</dbReference>
<dbReference type="HAMAP" id="MF_00081">
    <property type="entry name" value="HrcA"/>
    <property type="match status" value="1"/>
</dbReference>
<dbReference type="GO" id="GO:0003677">
    <property type="term" value="F:DNA binding"/>
    <property type="evidence" value="ECO:0007669"/>
    <property type="project" value="InterPro"/>
</dbReference>
<dbReference type="EMBL" id="VUMM01000002">
    <property type="protein sequence ID" value="MSS00841.1"/>
    <property type="molecule type" value="Genomic_DNA"/>
</dbReference>
<keyword evidence="3 5" id="KW-0346">Stress response</keyword>